<proteinExistence type="predicted"/>
<evidence type="ECO:0000313" key="1">
    <source>
        <dbReference type="EMBL" id="KAK1662862.1"/>
    </source>
</evidence>
<reference evidence="1" key="1">
    <citation type="submission" date="2023-07" db="EMBL/GenBank/DDBJ databases">
        <title>A chromosome-level genome assembly of Lolium multiflorum.</title>
        <authorList>
            <person name="Chen Y."/>
            <person name="Copetti D."/>
            <person name="Kolliker R."/>
            <person name="Studer B."/>
        </authorList>
    </citation>
    <scope>NUCLEOTIDE SEQUENCE</scope>
    <source>
        <strain evidence="1">02402/16</strain>
        <tissue evidence="1">Leaf</tissue>
    </source>
</reference>
<protein>
    <submittedName>
        <fullName evidence="1">Uncharacterized protein</fullName>
    </submittedName>
</protein>
<dbReference type="EMBL" id="JAUUTY010000003">
    <property type="protein sequence ID" value="KAK1662862.1"/>
    <property type="molecule type" value="Genomic_DNA"/>
</dbReference>
<evidence type="ECO:0000313" key="2">
    <source>
        <dbReference type="Proteomes" id="UP001231189"/>
    </source>
</evidence>
<dbReference type="AlphaFoldDB" id="A0AAD8SR32"/>
<accession>A0AAD8SR32</accession>
<sequence length="100" mass="11100">MVSGKLHLPMIQTDTAIRVAFLSPRQSLVLPSAWVKLTGVPDDLLTKERIKASFVMLGRIFDVDELSLQKSGKEPIRVQVQCCHPERIKGSVQIFVNGEG</sequence>
<dbReference type="Proteomes" id="UP001231189">
    <property type="component" value="Unassembled WGS sequence"/>
</dbReference>
<organism evidence="1 2">
    <name type="scientific">Lolium multiflorum</name>
    <name type="common">Italian ryegrass</name>
    <name type="synonym">Lolium perenne subsp. multiflorum</name>
    <dbReference type="NCBI Taxonomy" id="4521"/>
    <lineage>
        <taxon>Eukaryota</taxon>
        <taxon>Viridiplantae</taxon>
        <taxon>Streptophyta</taxon>
        <taxon>Embryophyta</taxon>
        <taxon>Tracheophyta</taxon>
        <taxon>Spermatophyta</taxon>
        <taxon>Magnoliopsida</taxon>
        <taxon>Liliopsida</taxon>
        <taxon>Poales</taxon>
        <taxon>Poaceae</taxon>
        <taxon>BOP clade</taxon>
        <taxon>Pooideae</taxon>
        <taxon>Poodae</taxon>
        <taxon>Poeae</taxon>
        <taxon>Poeae Chloroplast Group 2 (Poeae type)</taxon>
        <taxon>Loliodinae</taxon>
        <taxon>Loliinae</taxon>
        <taxon>Lolium</taxon>
    </lineage>
</organism>
<name>A0AAD8SR32_LOLMU</name>
<comment type="caution">
    <text evidence="1">The sequence shown here is derived from an EMBL/GenBank/DDBJ whole genome shotgun (WGS) entry which is preliminary data.</text>
</comment>
<keyword evidence="2" id="KW-1185">Reference proteome</keyword>
<gene>
    <name evidence="1" type="ORF">QYE76_051021</name>
</gene>